<sequence>MSDLENSHLRSLKAAQDQTQLYIDYWKGSLGRYLTGAPSGRTHEEFAQWLSDCTAGLTVEMDTARAIKAAVEKWHADATVARTIGVPEPSVLPYLPIRIPAPKTPGNA</sequence>
<name>A0A7Z9C6W2_9CAUL</name>
<accession>A0A7Z9C6W2</accession>
<dbReference type="Proteomes" id="UP000289220">
    <property type="component" value="Unassembled WGS sequence"/>
</dbReference>
<keyword evidence="2" id="KW-1185">Reference proteome</keyword>
<gene>
    <name evidence="1" type="ORF">BREV_BREV_00475</name>
</gene>
<proteinExistence type="predicted"/>
<dbReference type="EMBL" id="UXHF01000006">
    <property type="protein sequence ID" value="VDC51406.1"/>
    <property type="molecule type" value="Genomic_DNA"/>
</dbReference>
<evidence type="ECO:0000313" key="2">
    <source>
        <dbReference type="Proteomes" id="UP000289220"/>
    </source>
</evidence>
<protein>
    <submittedName>
        <fullName evidence="1">Uncharacterized protein</fullName>
    </submittedName>
</protein>
<reference evidence="1 2" key="1">
    <citation type="submission" date="2018-11" db="EMBL/GenBank/DDBJ databases">
        <authorList>
            <person name="Peiro R."/>
            <person name="Begona"/>
            <person name="Cbmso G."/>
            <person name="Lopez M."/>
            <person name="Gonzalez S."/>
            <person name="Sacristan E."/>
            <person name="Castillo E."/>
        </authorList>
    </citation>
    <scope>NUCLEOTIDE SEQUENCE [LARGE SCALE GENOMIC DNA]</scope>
    <source>
        <strain evidence="1">Brev_genome</strain>
    </source>
</reference>
<dbReference type="RefSeq" id="WP_196066315.1">
    <property type="nucleotide sequence ID" value="NZ_UXHF01000006.1"/>
</dbReference>
<organism evidence="1 2">
    <name type="scientific">Brevundimonas mediterranea</name>
    <dbReference type="NCBI Taxonomy" id="74329"/>
    <lineage>
        <taxon>Bacteria</taxon>
        <taxon>Pseudomonadati</taxon>
        <taxon>Pseudomonadota</taxon>
        <taxon>Alphaproteobacteria</taxon>
        <taxon>Caulobacterales</taxon>
        <taxon>Caulobacteraceae</taxon>
        <taxon>Brevundimonas</taxon>
    </lineage>
</organism>
<evidence type="ECO:0000313" key="1">
    <source>
        <dbReference type="EMBL" id="VDC51406.1"/>
    </source>
</evidence>
<comment type="caution">
    <text evidence="1">The sequence shown here is derived from an EMBL/GenBank/DDBJ whole genome shotgun (WGS) entry which is preliminary data.</text>
</comment>
<dbReference type="AlphaFoldDB" id="A0A7Z9C6W2"/>